<sequence>MLLNLGMNIIRAGILPAQKYNEQHLTMSIICVNALRIHQQALNRKRGHHGLFLKIQILFVAKGLEILLRIGLPICIPQL</sequence>
<evidence type="ECO:0000313" key="1">
    <source>
        <dbReference type="EMBL" id="ABG52711.1"/>
    </source>
</evidence>
<accession>Q10YG3</accession>
<dbReference type="EMBL" id="CP000393">
    <property type="protein sequence ID" value="ABG52711.1"/>
    <property type="molecule type" value="Genomic_DNA"/>
</dbReference>
<proteinExistence type="predicted"/>
<organism evidence="1">
    <name type="scientific">Trichodesmium erythraeum (strain IMS101)</name>
    <dbReference type="NCBI Taxonomy" id="203124"/>
    <lineage>
        <taxon>Bacteria</taxon>
        <taxon>Bacillati</taxon>
        <taxon>Cyanobacteriota</taxon>
        <taxon>Cyanophyceae</taxon>
        <taxon>Oscillatoriophycideae</taxon>
        <taxon>Oscillatoriales</taxon>
        <taxon>Microcoleaceae</taxon>
        <taxon>Trichodesmium</taxon>
    </lineage>
</organism>
<protein>
    <submittedName>
        <fullName evidence="1">Uncharacterized protein</fullName>
    </submittedName>
</protein>
<dbReference type="KEGG" id="ter:Tery_3646"/>
<reference evidence="1" key="1">
    <citation type="submission" date="2006-06" db="EMBL/GenBank/DDBJ databases">
        <title>Complete sequence of Trichodesmium erythraeum IMS101.</title>
        <authorList>
            <consortium name="US DOE Joint Genome Institute"/>
            <person name="Copeland A."/>
            <person name="Lucas S."/>
            <person name="Lapidus A."/>
            <person name="Barry K."/>
            <person name="Detter J.C."/>
            <person name="Glavina del Rio T."/>
            <person name="Hammon N."/>
            <person name="Israni S."/>
            <person name="Dalin E."/>
            <person name="Tice H."/>
            <person name="Pitluck S."/>
            <person name="Kiss H."/>
            <person name="Munk A.C."/>
            <person name="Brettin T."/>
            <person name="Bruce D."/>
            <person name="Han C."/>
            <person name="Tapia R."/>
            <person name="Gilna P."/>
            <person name="Schmutz J."/>
            <person name="Larimer F."/>
            <person name="Land M."/>
            <person name="Hauser L."/>
            <person name="Kyrpides N."/>
            <person name="Kim E."/>
            <person name="Richardson P."/>
        </authorList>
    </citation>
    <scope>NUCLEOTIDE SEQUENCE [LARGE SCALE GENOMIC DNA]</scope>
    <source>
        <strain evidence="1">IMS101</strain>
    </source>
</reference>
<name>Q10YG3_TRIEI</name>
<dbReference type="HOGENOM" id="CLU_2605039_0_0_3"/>
<dbReference type="AlphaFoldDB" id="Q10YG3"/>
<gene>
    <name evidence="1" type="ordered locus">Tery_3646</name>
</gene>